<feature type="region of interest" description="Disordered" evidence="1">
    <location>
        <begin position="1"/>
        <end position="25"/>
    </location>
</feature>
<protein>
    <submittedName>
        <fullName evidence="3">Bifunctional metallophosphatase/5'-nucleotidase</fullName>
    </submittedName>
</protein>
<evidence type="ECO:0000313" key="4">
    <source>
        <dbReference type="Proteomes" id="UP000664277"/>
    </source>
</evidence>
<dbReference type="Pfam" id="PF02872">
    <property type="entry name" value="5_nucleotid_C"/>
    <property type="match status" value="1"/>
</dbReference>
<dbReference type="Gene3D" id="3.90.780.10">
    <property type="entry name" value="5'-Nucleotidase, C-terminal domain"/>
    <property type="match status" value="1"/>
</dbReference>
<dbReference type="PANTHER" id="PTHR11575:SF24">
    <property type="entry name" value="5'-NUCLEOTIDASE"/>
    <property type="match status" value="1"/>
</dbReference>
<dbReference type="GO" id="GO:0008253">
    <property type="term" value="F:5'-nucleotidase activity"/>
    <property type="evidence" value="ECO:0007669"/>
    <property type="project" value="TreeGrafter"/>
</dbReference>
<evidence type="ECO:0000259" key="2">
    <source>
        <dbReference type="Pfam" id="PF02872"/>
    </source>
</evidence>
<evidence type="ECO:0000256" key="1">
    <source>
        <dbReference type="SAM" id="MobiDB-lite"/>
    </source>
</evidence>
<dbReference type="GO" id="GO:0008768">
    <property type="term" value="F:UDP-sugar diphosphatase activity"/>
    <property type="evidence" value="ECO:0007669"/>
    <property type="project" value="TreeGrafter"/>
</dbReference>
<dbReference type="Gene3D" id="3.60.21.10">
    <property type="match status" value="1"/>
</dbReference>
<dbReference type="InterPro" id="IPR008334">
    <property type="entry name" value="5'-Nucleotdase_C"/>
</dbReference>
<evidence type="ECO:0000313" key="3">
    <source>
        <dbReference type="EMBL" id="MBN8658739.1"/>
    </source>
</evidence>
<sequence length="905" mass="97334">MVSFNDAAAHEKKAQPLDQGRQTDSSLEGANRLDLLSLSQSPDKLKAGTLAFTPAVELENAESAKKSLEQTKFSQATKDNQKSGFTHAAIEVGSSLTAGIGGTVGYSLLRSAPLPPLARALSLPAAMAAGGILKYGSKTGMEYATLDKSEHTASSKDLVWGAVDAISGIGASKVERLVSTQYFTALGRRELGASVAQPVAQHTGYLLAKESLSAGFKSNTLRGLTGGAAGAAIWSTPHRVSENWQEIKEKPIDGLLKSSGQIASDTAFGSVMGGGLGFLGTGAARYKDVYGKVKAKVNPDTDVLRLDNYHINDFHSNTEALPRLTTLVRDLQNDSAKRGVDGRFFVPGDIESGRVNFAFTQGGKVENEILIKAGAKELVPGNHAYDAPGGKGDVARYPAIMEPLLQKNPDVSLLAANLDVSAYPQYERILKPYSVRTVKADGVEHKVATIGLTTEEGAIEGLKYIDAAQAAEKAIRELNAQGVRIINIHSHLGLGEDIKLAQHLISKDLKVAGIFGGHSHDALPRPLWVGARGSNPESSPLSLLPFVRSSQPGNFEIPIAQAGHSGNWVGEMRQAIRPDGTAHRYQTTGRLHQVSADIAEDPATRQFLDANLTDIKALKDQSYGASAANTYEVANSRNRETALANLMADSIYEGLKKRLGDRAPQAVMVHSGGIRADLPASQNLTRLDIANIVMNAGKREGEQKELVMVTLKGSELKNAIEYGLRERTMTKPPSLADRFKAMFKEPHSELVDEPGNFVQASGLRYSFDASRAPITPTSTGDRVVNLEIRNAQGQFEAVKPDGTYTIATRFHPLEKWYKFNIFGPNRTLDDVHKQVNATALPYSQVDLIGEHITGKTIDPLKVSPVEGRITDLSKTAENELLHPGKSLFTQPIIAGRETDKKGENK</sequence>
<comment type="caution">
    <text evidence="3">The sequence shown here is derived from an EMBL/GenBank/DDBJ whole genome shotgun (WGS) entry which is preliminary data.</text>
</comment>
<accession>A0A8J7P680</accession>
<dbReference type="InterPro" id="IPR036907">
    <property type="entry name" value="5'-Nucleotdase_C_sf"/>
</dbReference>
<dbReference type="GO" id="GO:0030288">
    <property type="term" value="C:outer membrane-bounded periplasmic space"/>
    <property type="evidence" value="ECO:0007669"/>
    <property type="project" value="TreeGrafter"/>
</dbReference>
<feature type="domain" description="5'-Nucleotidase C-terminal" evidence="2">
    <location>
        <begin position="630"/>
        <end position="820"/>
    </location>
</feature>
<dbReference type="SUPFAM" id="SSF56300">
    <property type="entry name" value="Metallo-dependent phosphatases"/>
    <property type="match status" value="1"/>
</dbReference>
<dbReference type="InterPro" id="IPR006179">
    <property type="entry name" value="5_nucleotidase/apyrase"/>
</dbReference>
<dbReference type="SUPFAM" id="SSF55816">
    <property type="entry name" value="5'-nucleotidase (syn. UDP-sugar hydrolase), C-terminal domain"/>
    <property type="match status" value="1"/>
</dbReference>
<dbReference type="EMBL" id="JAFLCK010000001">
    <property type="protein sequence ID" value="MBN8658739.1"/>
    <property type="molecule type" value="Genomic_DNA"/>
</dbReference>
<dbReference type="AlphaFoldDB" id="A0A8J7P680"/>
<organism evidence="3 4">
    <name type="scientific">Candidatus Obscuribacter phosphatis</name>
    <dbReference type="NCBI Taxonomy" id="1906157"/>
    <lineage>
        <taxon>Bacteria</taxon>
        <taxon>Bacillati</taxon>
        <taxon>Candidatus Melainabacteria</taxon>
        <taxon>Candidatus Obscuribacterales</taxon>
        <taxon>Candidatus Obscuribacteraceae</taxon>
        <taxon>Candidatus Obscuribacter</taxon>
    </lineage>
</organism>
<dbReference type="Proteomes" id="UP000664277">
    <property type="component" value="Unassembled WGS sequence"/>
</dbReference>
<dbReference type="InterPro" id="IPR029052">
    <property type="entry name" value="Metallo-depent_PP-like"/>
</dbReference>
<dbReference type="GO" id="GO:0009166">
    <property type="term" value="P:nucleotide catabolic process"/>
    <property type="evidence" value="ECO:0007669"/>
    <property type="project" value="InterPro"/>
</dbReference>
<reference evidence="3" key="1">
    <citation type="submission" date="2021-02" db="EMBL/GenBank/DDBJ databases">
        <title>Genome-Resolved Metagenomics of a Microbial Community Performing Photosynthetic Biological Nutrient Removal.</title>
        <authorList>
            <person name="Mcdaniel E.A."/>
        </authorList>
    </citation>
    <scope>NUCLEOTIDE SEQUENCE</scope>
    <source>
        <strain evidence="3">UWPOB_OBS1</strain>
    </source>
</reference>
<proteinExistence type="predicted"/>
<dbReference type="PANTHER" id="PTHR11575">
    <property type="entry name" value="5'-NUCLEOTIDASE-RELATED"/>
    <property type="match status" value="1"/>
</dbReference>
<name>A0A8J7P680_9BACT</name>
<gene>
    <name evidence="3" type="ORF">J0M35_00115</name>
</gene>